<dbReference type="PANTHER" id="PTHR33021">
    <property type="entry name" value="BLUE COPPER PROTEIN"/>
    <property type="match status" value="1"/>
</dbReference>
<dbReference type="GO" id="GO:0046872">
    <property type="term" value="F:metal ion binding"/>
    <property type="evidence" value="ECO:0007669"/>
    <property type="project" value="UniProtKB-KW"/>
</dbReference>
<keyword evidence="11" id="KW-0325">Glycoprotein</keyword>
<dbReference type="EMBL" id="CM016553">
    <property type="protein sequence ID" value="TKW30594.1"/>
    <property type="molecule type" value="Genomic_DNA"/>
</dbReference>
<dbReference type="GO" id="GO:0009610">
    <property type="term" value="P:response to symbiotic fungus"/>
    <property type="evidence" value="ECO:0007669"/>
    <property type="project" value="UniProtKB-ARBA"/>
</dbReference>
<evidence type="ECO:0000256" key="1">
    <source>
        <dbReference type="ARBA" id="ARBA00004479"/>
    </source>
</evidence>
<gene>
    <name evidence="15" type="ORF">SEVIR_2G048300v2</name>
</gene>
<dbReference type="InterPro" id="IPR003245">
    <property type="entry name" value="Phytocyanin_dom"/>
</dbReference>
<keyword evidence="16" id="KW-1185">Reference proteome</keyword>
<evidence type="ECO:0000256" key="6">
    <source>
        <dbReference type="ARBA" id="ARBA00022982"/>
    </source>
</evidence>
<dbReference type="Gene3D" id="2.60.40.420">
    <property type="entry name" value="Cupredoxins - blue copper proteins"/>
    <property type="match status" value="1"/>
</dbReference>
<feature type="domain" description="Phytocyanin" evidence="14">
    <location>
        <begin position="20"/>
        <end position="119"/>
    </location>
</feature>
<evidence type="ECO:0000313" key="15">
    <source>
        <dbReference type="EMBL" id="TKW30594.1"/>
    </source>
</evidence>
<dbReference type="Pfam" id="PF02298">
    <property type="entry name" value="Cu_bind_like"/>
    <property type="match status" value="1"/>
</dbReference>
<dbReference type="CDD" id="cd04216">
    <property type="entry name" value="Phytocyanin"/>
    <property type="match status" value="1"/>
</dbReference>
<keyword evidence="4" id="KW-0479">Metal-binding</keyword>
<dbReference type="GO" id="GO:0009055">
    <property type="term" value="F:electron transfer activity"/>
    <property type="evidence" value="ECO:0007669"/>
    <property type="project" value="InterPro"/>
</dbReference>
<reference evidence="15" key="1">
    <citation type="submission" date="2019-03" db="EMBL/GenBank/DDBJ databases">
        <title>WGS assembly of Setaria viridis.</title>
        <authorList>
            <person name="Huang P."/>
            <person name="Jenkins J."/>
            <person name="Grimwood J."/>
            <person name="Barry K."/>
            <person name="Healey A."/>
            <person name="Mamidi S."/>
            <person name="Sreedasyam A."/>
            <person name="Shu S."/>
            <person name="Feldman M."/>
            <person name="Wu J."/>
            <person name="Yu Y."/>
            <person name="Chen C."/>
            <person name="Johnson J."/>
            <person name="Rokhsar D."/>
            <person name="Baxter I."/>
            <person name="Schmutz J."/>
            <person name="Brutnell T."/>
            <person name="Kellogg E."/>
        </authorList>
    </citation>
    <scope>NUCLEOTIDE SEQUENCE [LARGE SCALE GENOMIC DNA]</scope>
</reference>
<dbReference type="InterPro" id="IPR039391">
    <property type="entry name" value="Phytocyanin-like"/>
</dbReference>
<evidence type="ECO:0000259" key="14">
    <source>
        <dbReference type="PROSITE" id="PS51485"/>
    </source>
</evidence>
<evidence type="ECO:0000256" key="8">
    <source>
        <dbReference type="ARBA" id="ARBA00023008"/>
    </source>
</evidence>
<evidence type="ECO:0000256" key="5">
    <source>
        <dbReference type="ARBA" id="ARBA00022729"/>
    </source>
</evidence>
<dbReference type="PROSITE" id="PS51485">
    <property type="entry name" value="PHYTOCYANIN"/>
    <property type="match status" value="1"/>
</dbReference>
<feature type="compositionally biased region" description="Pro residues" evidence="12">
    <location>
        <begin position="150"/>
        <end position="169"/>
    </location>
</feature>
<keyword evidence="9" id="KW-0472">Membrane</keyword>
<name>A0A4U6VPD2_SETVI</name>
<evidence type="ECO:0000256" key="13">
    <source>
        <dbReference type="SAM" id="SignalP"/>
    </source>
</evidence>
<dbReference type="AlphaFoldDB" id="A0A4U6VPD2"/>
<organism evidence="15 16">
    <name type="scientific">Setaria viridis</name>
    <name type="common">Green bristlegrass</name>
    <name type="synonym">Setaria italica subsp. viridis</name>
    <dbReference type="NCBI Taxonomy" id="4556"/>
    <lineage>
        <taxon>Eukaryota</taxon>
        <taxon>Viridiplantae</taxon>
        <taxon>Streptophyta</taxon>
        <taxon>Embryophyta</taxon>
        <taxon>Tracheophyta</taxon>
        <taxon>Spermatophyta</taxon>
        <taxon>Magnoliopsida</taxon>
        <taxon>Liliopsida</taxon>
        <taxon>Poales</taxon>
        <taxon>Poaceae</taxon>
        <taxon>PACMAD clade</taxon>
        <taxon>Panicoideae</taxon>
        <taxon>Panicodae</taxon>
        <taxon>Paniceae</taxon>
        <taxon>Cenchrinae</taxon>
        <taxon>Setaria</taxon>
    </lineage>
</organism>
<feature type="signal peptide" evidence="13">
    <location>
        <begin position="1"/>
        <end position="19"/>
    </location>
</feature>
<accession>A0A4U6VPD2</accession>
<evidence type="ECO:0000256" key="9">
    <source>
        <dbReference type="ARBA" id="ARBA00023136"/>
    </source>
</evidence>
<keyword evidence="7" id="KW-1133">Transmembrane helix</keyword>
<dbReference type="Gramene" id="TKW30594">
    <property type="protein sequence ID" value="TKW30594"/>
    <property type="gene ID" value="SEVIR_2G048300v2"/>
</dbReference>
<evidence type="ECO:0000256" key="11">
    <source>
        <dbReference type="ARBA" id="ARBA00023180"/>
    </source>
</evidence>
<dbReference type="PANTHER" id="PTHR33021:SF557">
    <property type="entry name" value="OS07G0165900 PROTEIN"/>
    <property type="match status" value="1"/>
</dbReference>
<evidence type="ECO:0000256" key="7">
    <source>
        <dbReference type="ARBA" id="ARBA00022989"/>
    </source>
</evidence>
<dbReference type="GO" id="GO:0005886">
    <property type="term" value="C:plasma membrane"/>
    <property type="evidence" value="ECO:0007669"/>
    <property type="project" value="TreeGrafter"/>
</dbReference>
<keyword evidence="3" id="KW-0812">Transmembrane</keyword>
<evidence type="ECO:0000256" key="2">
    <source>
        <dbReference type="ARBA" id="ARBA00022448"/>
    </source>
</evidence>
<evidence type="ECO:0000256" key="4">
    <source>
        <dbReference type="ARBA" id="ARBA00022723"/>
    </source>
</evidence>
<keyword evidence="2" id="KW-0813">Transport</keyword>
<feature type="region of interest" description="Disordered" evidence="12">
    <location>
        <begin position="225"/>
        <end position="252"/>
    </location>
</feature>
<feature type="chain" id="PRO_5020561703" description="Phytocyanin domain-containing protein" evidence="13">
    <location>
        <begin position="20"/>
        <end position="252"/>
    </location>
</feature>
<feature type="compositionally biased region" description="Polar residues" evidence="12">
    <location>
        <begin position="233"/>
        <end position="252"/>
    </location>
</feature>
<dbReference type="Proteomes" id="UP000298652">
    <property type="component" value="Chromosome 2"/>
</dbReference>
<evidence type="ECO:0000256" key="12">
    <source>
        <dbReference type="SAM" id="MobiDB-lite"/>
    </source>
</evidence>
<sequence length="252" mass="26749">MASSSWLVGLLAAVAIAAAEDYLVGGTTGWNLSYPIGWPEGKTFKVGDNLVFDYPKGQYTVTEVDSETLRECYRQGNTINELASGHDVVALEKAGRRWFFSSLANHCDLGLEHVVNVAGGGARVPVAPGRRLIVRLILLRRLRSPVAVPPAIPPVSPGPAPGAPPPPSPETSSATFNHCKIDEAAVAWAAVVAGAVVAAAFVQFEIQRCGQIHVQLPGRFRAAGAPSSRVGIENNTRSEIQTPPQIPSRKQC</sequence>
<keyword evidence="8" id="KW-0186">Copper</keyword>
<keyword evidence="6" id="KW-0249">Electron transport</keyword>
<evidence type="ECO:0000256" key="3">
    <source>
        <dbReference type="ARBA" id="ARBA00022692"/>
    </source>
</evidence>
<dbReference type="InterPro" id="IPR008972">
    <property type="entry name" value="Cupredoxin"/>
</dbReference>
<keyword evidence="5 13" id="KW-0732">Signal</keyword>
<evidence type="ECO:0000256" key="10">
    <source>
        <dbReference type="ARBA" id="ARBA00023157"/>
    </source>
</evidence>
<dbReference type="FunFam" id="2.60.40.420:FF:000067">
    <property type="entry name" value="Cupredoxin superfamily protein"/>
    <property type="match status" value="1"/>
</dbReference>
<keyword evidence="10" id="KW-1015">Disulfide bond</keyword>
<dbReference type="SUPFAM" id="SSF49503">
    <property type="entry name" value="Cupredoxins"/>
    <property type="match status" value="1"/>
</dbReference>
<comment type="subcellular location">
    <subcellularLocation>
        <location evidence="1">Membrane</location>
        <topology evidence="1">Single-pass type I membrane protein</topology>
    </subcellularLocation>
</comment>
<proteinExistence type="predicted"/>
<protein>
    <recommendedName>
        <fullName evidence="14">Phytocyanin domain-containing protein</fullName>
    </recommendedName>
</protein>
<feature type="region of interest" description="Disordered" evidence="12">
    <location>
        <begin position="150"/>
        <end position="175"/>
    </location>
</feature>
<evidence type="ECO:0000313" key="16">
    <source>
        <dbReference type="Proteomes" id="UP000298652"/>
    </source>
</evidence>